<keyword evidence="3" id="KW-1185">Reference proteome</keyword>
<feature type="compositionally biased region" description="Basic and acidic residues" evidence="1">
    <location>
        <begin position="1013"/>
        <end position="1025"/>
    </location>
</feature>
<feature type="compositionally biased region" description="Polar residues" evidence="1">
    <location>
        <begin position="478"/>
        <end position="495"/>
    </location>
</feature>
<feature type="compositionally biased region" description="Basic and acidic residues" evidence="1">
    <location>
        <begin position="1206"/>
        <end position="1218"/>
    </location>
</feature>
<feature type="region of interest" description="Disordered" evidence="1">
    <location>
        <begin position="1180"/>
        <end position="1315"/>
    </location>
</feature>
<feature type="compositionally biased region" description="Basic and acidic residues" evidence="1">
    <location>
        <begin position="1102"/>
        <end position="1131"/>
    </location>
</feature>
<proteinExistence type="predicted"/>
<feature type="compositionally biased region" description="Polar residues" evidence="1">
    <location>
        <begin position="1189"/>
        <end position="1202"/>
    </location>
</feature>
<sequence length="1315" mass="146349">MTTSAAGTIDMAEGAPSGQTTSNDPISSLKSPKSTVYKGKVTNRSWPQLPEDLVRYIATFYLHSLQTQQYCPHTWESRELWHSRIVYSTLRDASHMEKNLMSVCLGWHRALQNHLFWQQVVSLIDPMDYFASQMFVTQQPKPLAFPSSVGRSASLPNRTHQAGLPPFSQLLKTTLGSQGHQMQIRLTPWQHVRNIFARSCIICRINAPTTNIGLGNVHHGKERRTQVYTPYLGFINVCRDHERRKAAFCGLCLREAPILESATAAAVLGNFSHSSSHGHQNQALNTLVMTVACIENEDEETWPNVDATCRSCRLEWLWKKTSGCYSDREALIGTVALSEVNRLDAQAEAAALPPYLCRPKSDFVPNLQSLLLNAEDWETRQTLEGFLDLGEGTINEILCLAREKWWLRRNTKLGDMMMQALAARKWAIGGSAIDFSRQGTPDRGRVNREEQREEQGPSAKEPGLIVLEEVDVASDNLTTVSRTISSSGRSDVTSSEDGHNRTQSDVPLAEGRRSVKDAPDEYESIADDESIEGDEEDEDEEDDSAMLQAEESSVRELALGDWARGRILDGYWISPADTWYGLNTGYPPPPPRRMRPGGQAEVEVEQKKGDTWTYAVHPCPWTIEKETAEFYNSPGGSSPTSSKRGEPPRRQNDDDDEMEAEEESHPHWSTVIGDIPPSYLLCEHSYVAHQKQMRMILLPAMKNIVRKIVMECGAAATPTASGPRRTRLDDPAIIVSRMTLSDVVQILREEEGVWFEGVDWVERMNHDQDEEDDMDEVDTDNVKTGYSRGTEDGEAINIDGVLEDSGKGLSAAAEARSRTPPTKKTHTTSTTASPLMTGMDDEDDGEGGYDPRLYHSTAASASSGSGSGTSPVLSTTTLQTTPSPPMPSPRSLTTDETSSRDNTTSRSKGMHLEVIDEPKVTIPVSPVLNPPRLLRPIPYIPKSVDRFPQYTTESLRLVWREACAPLFQCRCKICERAAIAHAAANAKQASPTRNHSNHEQRAKSPVYQADVVEEPRREPTRDRGNLHPPPQLSGAATPPGLIRNHAWKDGKHQFEHEGEILELEEVNLEELEFDSDEVVEIDFEGREGKNVGDLDSAPYYFAKRDQQQEADQRREESRRRDQKRKDAYQENLELEKNKKAVMDTFTDQQLAEFGIGRDLYGNFIDLIPDEKDSTSEIIQSPIPSEDIGDTTSNADSPGSGASSRKRSCDHLELEKDGIEIFEETPATSPKRQKLMDPVQPQSTPRKRSPVIPTSPSQVAQRGNPAEDSPVSPLLRKRNSENLGADGDGGDVRGQDNRSKKAKLGSEPEAADSISR</sequence>
<accession>A0A5C3KL31</accession>
<feature type="compositionally biased region" description="Basic and acidic residues" evidence="1">
    <location>
        <begin position="643"/>
        <end position="652"/>
    </location>
</feature>
<feature type="compositionally biased region" description="Basic and acidic residues" evidence="1">
    <location>
        <begin position="1289"/>
        <end position="1298"/>
    </location>
</feature>
<feature type="compositionally biased region" description="Acidic residues" evidence="1">
    <location>
        <begin position="768"/>
        <end position="779"/>
    </location>
</feature>
<feature type="region of interest" description="Disordered" evidence="1">
    <location>
        <begin position="629"/>
        <end position="669"/>
    </location>
</feature>
<feature type="region of interest" description="Disordered" evidence="1">
    <location>
        <begin position="768"/>
        <end position="914"/>
    </location>
</feature>
<protein>
    <submittedName>
        <fullName evidence="2">Uncharacterized protein</fullName>
    </submittedName>
</protein>
<feature type="compositionally biased region" description="Basic and acidic residues" evidence="1">
    <location>
        <begin position="440"/>
        <end position="455"/>
    </location>
</feature>
<feature type="region of interest" description="Disordered" evidence="1">
    <location>
        <begin position="433"/>
        <end position="465"/>
    </location>
</feature>
<gene>
    <name evidence="2" type="ORF">FA15DRAFT_673146</name>
</gene>
<dbReference type="Proteomes" id="UP000307440">
    <property type="component" value="Unassembled WGS sequence"/>
</dbReference>
<feature type="compositionally biased region" description="Acidic residues" evidence="1">
    <location>
        <begin position="653"/>
        <end position="662"/>
    </location>
</feature>
<feature type="region of interest" description="Disordered" evidence="1">
    <location>
        <begin position="1"/>
        <end position="33"/>
    </location>
</feature>
<dbReference type="OrthoDB" id="3158970at2759"/>
<feature type="compositionally biased region" description="Acidic residues" evidence="1">
    <location>
        <begin position="520"/>
        <end position="544"/>
    </location>
</feature>
<feature type="compositionally biased region" description="Basic and acidic residues" evidence="1">
    <location>
        <begin position="510"/>
        <end position="519"/>
    </location>
</feature>
<feature type="region of interest" description="Disordered" evidence="1">
    <location>
        <begin position="478"/>
        <end position="552"/>
    </location>
</feature>
<dbReference type="STRING" id="230819.A0A5C3KL31"/>
<reference evidence="2 3" key="1">
    <citation type="journal article" date="2019" name="Nat. Ecol. Evol.">
        <title>Megaphylogeny resolves global patterns of mushroom evolution.</title>
        <authorList>
            <person name="Varga T."/>
            <person name="Krizsan K."/>
            <person name="Foldi C."/>
            <person name="Dima B."/>
            <person name="Sanchez-Garcia M."/>
            <person name="Sanchez-Ramirez S."/>
            <person name="Szollosi G.J."/>
            <person name="Szarkandi J.G."/>
            <person name="Papp V."/>
            <person name="Albert L."/>
            <person name="Andreopoulos W."/>
            <person name="Angelini C."/>
            <person name="Antonin V."/>
            <person name="Barry K.W."/>
            <person name="Bougher N.L."/>
            <person name="Buchanan P."/>
            <person name="Buyck B."/>
            <person name="Bense V."/>
            <person name="Catcheside P."/>
            <person name="Chovatia M."/>
            <person name="Cooper J."/>
            <person name="Damon W."/>
            <person name="Desjardin D."/>
            <person name="Finy P."/>
            <person name="Geml J."/>
            <person name="Haridas S."/>
            <person name="Hughes K."/>
            <person name="Justo A."/>
            <person name="Karasinski D."/>
            <person name="Kautmanova I."/>
            <person name="Kiss B."/>
            <person name="Kocsube S."/>
            <person name="Kotiranta H."/>
            <person name="LaButti K.M."/>
            <person name="Lechner B.E."/>
            <person name="Liimatainen K."/>
            <person name="Lipzen A."/>
            <person name="Lukacs Z."/>
            <person name="Mihaltcheva S."/>
            <person name="Morgado L.N."/>
            <person name="Niskanen T."/>
            <person name="Noordeloos M.E."/>
            <person name="Ohm R.A."/>
            <person name="Ortiz-Santana B."/>
            <person name="Ovrebo C."/>
            <person name="Racz N."/>
            <person name="Riley R."/>
            <person name="Savchenko A."/>
            <person name="Shiryaev A."/>
            <person name="Soop K."/>
            <person name="Spirin V."/>
            <person name="Szebenyi C."/>
            <person name="Tomsovsky M."/>
            <person name="Tulloss R.E."/>
            <person name="Uehling J."/>
            <person name="Grigoriev I.V."/>
            <person name="Vagvolgyi C."/>
            <person name="Papp T."/>
            <person name="Martin F.M."/>
            <person name="Miettinen O."/>
            <person name="Hibbett D.S."/>
            <person name="Nagy L.G."/>
        </authorList>
    </citation>
    <scope>NUCLEOTIDE SEQUENCE [LARGE SCALE GENOMIC DNA]</scope>
    <source>
        <strain evidence="2 3">CBS 121175</strain>
    </source>
</reference>
<feature type="compositionally biased region" description="Polar residues" evidence="1">
    <location>
        <begin position="1251"/>
        <end position="1260"/>
    </location>
</feature>
<evidence type="ECO:0000313" key="2">
    <source>
        <dbReference type="EMBL" id="TFK20852.1"/>
    </source>
</evidence>
<feature type="region of interest" description="Disordered" evidence="1">
    <location>
        <begin position="1088"/>
        <end position="1131"/>
    </location>
</feature>
<feature type="compositionally biased region" description="Polar residues" evidence="1">
    <location>
        <begin position="17"/>
        <end position="33"/>
    </location>
</feature>
<feature type="region of interest" description="Disordered" evidence="1">
    <location>
        <begin position="985"/>
        <end position="1044"/>
    </location>
</feature>
<evidence type="ECO:0000256" key="1">
    <source>
        <dbReference type="SAM" id="MobiDB-lite"/>
    </source>
</evidence>
<dbReference type="EMBL" id="ML210286">
    <property type="protein sequence ID" value="TFK20852.1"/>
    <property type="molecule type" value="Genomic_DNA"/>
</dbReference>
<evidence type="ECO:0000313" key="3">
    <source>
        <dbReference type="Proteomes" id="UP000307440"/>
    </source>
</evidence>
<feature type="compositionally biased region" description="Low complexity" evidence="1">
    <location>
        <begin position="856"/>
        <end position="881"/>
    </location>
</feature>
<name>A0A5C3KL31_COPMA</name>
<organism evidence="2 3">
    <name type="scientific">Coprinopsis marcescibilis</name>
    <name type="common">Agaric fungus</name>
    <name type="synonym">Psathyrella marcescibilis</name>
    <dbReference type="NCBI Taxonomy" id="230819"/>
    <lineage>
        <taxon>Eukaryota</taxon>
        <taxon>Fungi</taxon>
        <taxon>Dikarya</taxon>
        <taxon>Basidiomycota</taxon>
        <taxon>Agaricomycotina</taxon>
        <taxon>Agaricomycetes</taxon>
        <taxon>Agaricomycetidae</taxon>
        <taxon>Agaricales</taxon>
        <taxon>Agaricineae</taxon>
        <taxon>Psathyrellaceae</taxon>
        <taxon>Coprinopsis</taxon>
    </lineage>
</organism>